<gene>
    <name evidence="8" type="ORF">OB236_08475</name>
</gene>
<comment type="subcellular location">
    <subcellularLocation>
        <location evidence="6">Cell membrane</location>
        <topology evidence="6">Multi-pass membrane protein</topology>
    </subcellularLocation>
    <subcellularLocation>
        <location evidence="1">Membrane</location>
        <topology evidence="1">Multi-pass membrane protein</topology>
    </subcellularLocation>
</comment>
<organism evidence="8 9">
    <name type="scientific">Paenibacillus baimaensis</name>
    <dbReference type="NCBI Taxonomy" id="2982185"/>
    <lineage>
        <taxon>Bacteria</taxon>
        <taxon>Bacillati</taxon>
        <taxon>Bacillota</taxon>
        <taxon>Bacilli</taxon>
        <taxon>Bacillales</taxon>
        <taxon>Paenibacillaceae</taxon>
        <taxon>Paenibacillus</taxon>
    </lineage>
</organism>
<proteinExistence type="inferred from homology"/>
<feature type="domain" description="ABC transmembrane type-1" evidence="7">
    <location>
        <begin position="69"/>
        <end position="284"/>
    </location>
</feature>
<protein>
    <submittedName>
        <fullName evidence="8">ABC transporter permease subunit</fullName>
    </submittedName>
</protein>
<dbReference type="PROSITE" id="PS50928">
    <property type="entry name" value="ABC_TM1"/>
    <property type="match status" value="1"/>
</dbReference>
<keyword evidence="4 6" id="KW-1133">Transmembrane helix</keyword>
<evidence type="ECO:0000313" key="8">
    <source>
        <dbReference type="EMBL" id="MCU6792159.1"/>
    </source>
</evidence>
<dbReference type="RefSeq" id="WP_262683571.1">
    <property type="nucleotide sequence ID" value="NZ_JAOQIO010000020.1"/>
</dbReference>
<feature type="transmembrane region" description="Helical" evidence="6">
    <location>
        <begin position="203"/>
        <end position="221"/>
    </location>
</feature>
<feature type="transmembrane region" description="Helical" evidence="6">
    <location>
        <begin position="115"/>
        <end position="136"/>
    </location>
</feature>
<evidence type="ECO:0000313" key="9">
    <source>
        <dbReference type="Proteomes" id="UP001652445"/>
    </source>
</evidence>
<dbReference type="InterPro" id="IPR000515">
    <property type="entry name" value="MetI-like"/>
</dbReference>
<dbReference type="CDD" id="cd06261">
    <property type="entry name" value="TM_PBP2"/>
    <property type="match status" value="1"/>
</dbReference>
<feature type="transmembrane region" description="Helical" evidence="6">
    <location>
        <begin position="263"/>
        <end position="282"/>
    </location>
</feature>
<comment type="similarity">
    <text evidence="6">Belongs to the binding-protein-dependent transport system permease family.</text>
</comment>
<comment type="caution">
    <text evidence="8">The sequence shown here is derived from an EMBL/GenBank/DDBJ whole genome shotgun (WGS) entry which is preliminary data.</text>
</comment>
<evidence type="ECO:0000259" key="7">
    <source>
        <dbReference type="PROSITE" id="PS50928"/>
    </source>
</evidence>
<sequence>MRQTRKGKYLLLMFLPCLLYYVLFKYAPMFGIVISFKNYNLYKGVWQSEWVGMKYYIMFFQNPDLFILLRNTFLLGFYKLLFGFPAPIILALLLNETKNAIFKRFVQSVSYLPHFISNVVVASMVIMFLSPSSGIINQLTGLLGASPINFLVKPDWFRTIYVASEVWQHFGWETIIYLAALTSIDPLLYEAAEIDGASRMKKLFHVTLPGIAPAIVILFIMNVGKVLEIGFEKVFLLFNPATYSTADILSTYVYRVGLTNGNFSYATAIDLFTGIVSLIFIYSANYLSRKLGETSLW</sequence>
<dbReference type="PANTHER" id="PTHR43496">
    <property type="entry name" value="PROTEIN LPLB"/>
    <property type="match status" value="1"/>
</dbReference>
<feature type="transmembrane region" description="Helical" evidence="6">
    <location>
        <begin position="73"/>
        <end position="94"/>
    </location>
</feature>
<dbReference type="EMBL" id="JAOQIO010000020">
    <property type="protein sequence ID" value="MCU6792159.1"/>
    <property type="molecule type" value="Genomic_DNA"/>
</dbReference>
<keyword evidence="2 6" id="KW-0813">Transport</keyword>
<dbReference type="Pfam" id="PF00528">
    <property type="entry name" value="BPD_transp_1"/>
    <property type="match status" value="1"/>
</dbReference>
<accession>A0ABT2UET8</accession>
<keyword evidence="3 6" id="KW-0812">Transmembrane</keyword>
<evidence type="ECO:0000256" key="6">
    <source>
        <dbReference type="RuleBase" id="RU363032"/>
    </source>
</evidence>
<name>A0ABT2UET8_9BACL</name>
<dbReference type="PANTHER" id="PTHR43496:SF1">
    <property type="entry name" value="POLYGALACTURONAN_RHAMNOGALACTURONAN TRANSPORT SYSTEM PERMEASE PROTEIN YTEP"/>
    <property type="match status" value="1"/>
</dbReference>
<evidence type="ECO:0000256" key="2">
    <source>
        <dbReference type="ARBA" id="ARBA00022448"/>
    </source>
</evidence>
<evidence type="ECO:0000256" key="1">
    <source>
        <dbReference type="ARBA" id="ARBA00004141"/>
    </source>
</evidence>
<dbReference type="InterPro" id="IPR035906">
    <property type="entry name" value="MetI-like_sf"/>
</dbReference>
<evidence type="ECO:0000256" key="5">
    <source>
        <dbReference type="ARBA" id="ARBA00023136"/>
    </source>
</evidence>
<dbReference type="Gene3D" id="1.10.3720.10">
    <property type="entry name" value="MetI-like"/>
    <property type="match status" value="1"/>
</dbReference>
<evidence type="ECO:0000256" key="3">
    <source>
        <dbReference type="ARBA" id="ARBA00022692"/>
    </source>
</evidence>
<dbReference type="SUPFAM" id="SSF161098">
    <property type="entry name" value="MetI-like"/>
    <property type="match status" value="1"/>
</dbReference>
<evidence type="ECO:0000256" key="4">
    <source>
        <dbReference type="ARBA" id="ARBA00022989"/>
    </source>
</evidence>
<keyword evidence="5 6" id="KW-0472">Membrane</keyword>
<reference evidence="8 9" key="1">
    <citation type="submission" date="2022-09" db="EMBL/GenBank/DDBJ databases">
        <authorList>
            <person name="Han X.L."/>
            <person name="Wang Q."/>
            <person name="Lu T."/>
        </authorList>
    </citation>
    <scope>NUCLEOTIDE SEQUENCE [LARGE SCALE GENOMIC DNA]</scope>
    <source>
        <strain evidence="8 9">WQ 127069</strain>
    </source>
</reference>
<feature type="transmembrane region" description="Helical" evidence="6">
    <location>
        <begin position="12"/>
        <end position="36"/>
    </location>
</feature>
<keyword evidence="9" id="KW-1185">Reference proteome</keyword>
<dbReference type="Proteomes" id="UP001652445">
    <property type="component" value="Unassembled WGS sequence"/>
</dbReference>